<gene>
    <name evidence="2" type="ORF">MMA15_05370</name>
</gene>
<evidence type="ECO:0000313" key="3">
    <source>
        <dbReference type="Proteomes" id="UP001166784"/>
    </source>
</evidence>
<dbReference type="RefSeq" id="WP_241057842.1">
    <property type="nucleotide sequence ID" value="NZ_JAKWJU010000002.1"/>
</dbReference>
<dbReference type="Proteomes" id="UP001166784">
    <property type="component" value="Unassembled WGS sequence"/>
</dbReference>
<dbReference type="EMBL" id="JAKWJU010000002">
    <property type="protein sequence ID" value="MCH6159867.1"/>
    <property type="molecule type" value="Genomic_DNA"/>
</dbReference>
<reference evidence="2" key="1">
    <citation type="submission" date="2022-03" db="EMBL/GenBank/DDBJ databases">
        <authorList>
            <person name="Santos J.D.N."/>
            <person name="Kallscheuer N."/>
            <person name="Jogler C."/>
            <person name="Lage O.M."/>
        </authorList>
    </citation>
    <scope>NUCLEOTIDE SEQUENCE</scope>
    <source>
        <strain evidence="2">M600PL45_2</strain>
    </source>
</reference>
<keyword evidence="3" id="KW-1185">Reference proteome</keyword>
<dbReference type="Gene3D" id="1.10.10.10">
    <property type="entry name" value="Winged helix-like DNA-binding domain superfamily/Winged helix DNA-binding domain"/>
    <property type="match status" value="1"/>
</dbReference>
<dbReference type="CDD" id="cd00090">
    <property type="entry name" value="HTH_ARSR"/>
    <property type="match status" value="1"/>
</dbReference>
<proteinExistence type="predicted"/>
<dbReference type="InterPro" id="IPR036388">
    <property type="entry name" value="WH-like_DNA-bd_sf"/>
</dbReference>
<reference evidence="2" key="2">
    <citation type="journal article" date="2023" name="Int. J. Syst. Evol. Microbiol.">
        <title>Streptomyces marispadix sp. nov., isolated from marine beach sediment of the Northern Coast of Portugal.</title>
        <authorList>
            <person name="dos Santos J.D.N."/>
            <person name="Vitorino I.R."/>
            <person name="Kallscheuer N."/>
            <person name="Srivastava A."/>
            <person name="Krautwurst S."/>
            <person name="Marz M."/>
            <person name="Jogler C."/>
            <person name="Lobo Da Cunha A."/>
            <person name="Catita J."/>
            <person name="Goncalves H."/>
            <person name="Gonzalez I."/>
            <person name="Reyes F."/>
            <person name="Lage O.M."/>
        </authorList>
    </citation>
    <scope>NUCLEOTIDE SEQUENCE</scope>
    <source>
        <strain evidence="2">M600PL45_2</strain>
    </source>
</reference>
<organism evidence="2 3">
    <name type="scientific">Streptomyces marispadix</name>
    <dbReference type="NCBI Taxonomy" id="2922868"/>
    <lineage>
        <taxon>Bacteria</taxon>
        <taxon>Bacillati</taxon>
        <taxon>Actinomycetota</taxon>
        <taxon>Actinomycetes</taxon>
        <taxon>Kitasatosporales</taxon>
        <taxon>Streptomycetaceae</taxon>
        <taxon>Streptomyces</taxon>
    </lineage>
</organism>
<accession>A0ABS9SUB9</accession>
<feature type="region of interest" description="Disordered" evidence="1">
    <location>
        <begin position="299"/>
        <end position="328"/>
    </location>
</feature>
<comment type="caution">
    <text evidence="2">The sequence shown here is derived from an EMBL/GenBank/DDBJ whole genome shotgun (WGS) entry which is preliminary data.</text>
</comment>
<sequence length="374" mass="41412">MLRIHFTGTDLARTHVAEGPDPLWETVFSLQMLRARYGRVPFAEWRRRVRAELRRHGCTDDVRQLLPLVPDASYFPDFLTPPEGLLGLEEGIEAVVATPRERISYELGILHERVGAPSWAQDLTDRSPHARRRLGEMMSGYHRRALSPYWPAIRRRAAADRAVRMRALHTGGVGGAQGLLASFRPAMRWRPPVLEIPSHPVDRDLRLAGRGLMLVPSQFLWNRPVPLADPELPPTVLYPLDHDPRWMSTAPPGVEETSPTADALDRLLGATRAAVLRAAAHVPNTSELARHVGISPSAASQHTAVLRDAPASSSATGTPTASSINSVRRAARCCGSRRRALRTPERLAARSERARCERARSGWAPGGVARMRPR</sequence>
<evidence type="ECO:0000313" key="2">
    <source>
        <dbReference type="EMBL" id="MCH6159867.1"/>
    </source>
</evidence>
<evidence type="ECO:0000256" key="1">
    <source>
        <dbReference type="SAM" id="MobiDB-lite"/>
    </source>
</evidence>
<protein>
    <submittedName>
        <fullName evidence="2">Winged helix-turn-helix domain-containing protein</fullName>
    </submittedName>
</protein>
<name>A0ABS9SUB9_9ACTN</name>
<feature type="compositionally biased region" description="Low complexity" evidence="1">
    <location>
        <begin position="309"/>
        <end position="323"/>
    </location>
</feature>
<dbReference type="InterPro" id="IPR011991">
    <property type="entry name" value="ArsR-like_HTH"/>
</dbReference>